<protein>
    <submittedName>
        <fullName evidence="2">Uncharacterized protein</fullName>
    </submittedName>
</protein>
<organism evidence="2 3">
    <name type="scientific">Saguinus oedipus</name>
    <name type="common">Cotton-top tamarin</name>
    <name type="synonym">Oedipomidas oedipus</name>
    <dbReference type="NCBI Taxonomy" id="9490"/>
    <lineage>
        <taxon>Eukaryota</taxon>
        <taxon>Metazoa</taxon>
        <taxon>Chordata</taxon>
        <taxon>Craniata</taxon>
        <taxon>Vertebrata</taxon>
        <taxon>Euteleostomi</taxon>
        <taxon>Mammalia</taxon>
        <taxon>Eutheria</taxon>
        <taxon>Euarchontoglires</taxon>
        <taxon>Primates</taxon>
        <taxon>Haplorrhini</taxon>
        <taxon>Platyrrhini</taxon>
        <taxon>Cebidae</taxon>
        <taxon>Callitrichinae</taxon>
        <taxon>Saguinus</taxon>
    </lineage>
</organism>
<proteinExistence type="predicted"/>
<keyword evidence="3" id="KW-1185">Reference proteome</keyword>
<evidence type="ECO:0000313" key="3">
    <source>
        <dbReference type="Proteomes" id="UP001266305"/>
    </source>
</evidence>
<comment type="caution">
    <text evidence="2">The sequence shown here is derived from an EMBL/GenBank/DDBJ whole genome shotgun (WGS) entry which is preliminary data.</text>
</comment>
<evidence type="ECO:0000313" key="2">
    <source>
        <dbReference type="EMBL" id="KAK2089317.1"/>
    </source>
</evidence>
<name>A0ABQ9TYS0_SAGOE</name>
<evidence type="ECO:0000256" key="1">
    <source>
        <dbReference type="SAM" id="MobiDB-lite"/>
    </source>
</evidence>
<feature type="region of interest" description="Disordered" evidence="1">
    <location>
        <begin position="31"/>
        <end position="87"/>
    </location>
</feature>
<accession>A0ABQ9TYS0</accession>
<dbReference type="EMBL" id="JASSZA010000019">
    <property type="protein sequence ID" value="KAK2089317.1"/>
    <property type="molecule type" value="Genomic_DNA"/>
</dbReference>
<gene>
    <name evidence="2" type="ORF">P7K49_035224</name>
</gene>
<dbReference type="Proteomes" id="UP001266305">
    <property type="component" value="Unassembled WGS sequence"/>
</dbReference>
<sequence length="87" mass="9664">MAIGSRHRNQSRRGWGCRDARNLWARALFRRRPGDHGCGGACAVNPRTPGDGEPEGSSRRESPTSSGRFKPHCEPGRWPYSRDTGES</sequence>
<reference evidence="2 3" key="1">
    <citation type="submission" date="2023-05" db="EMBL/GenBank/DDBJ databases">
        <title>B98-5 Cell Line De Novo Hybrid Assembly: An Optical Mapping Approach.</title>
        <authorList>
            <person name="Kananen K."/>
            <person name="Auerbach J.A."/>
            <person name="Kautto E."/>
            <person name="Blachly J.S."/>
        </authorList>
    </citation>
    <scope>NUCLEOTIDE SEQUENCE [LARGE SCALE GENOMIC DNA]</scope>
    <source>
        <strain evidence="2">B95-8</strain>
        <tissue evidence="2">Cell line</tissue>
    </source>
</reference>